<evidence type="ECO:0000313" key="3">
    <source>
        <dbReference type="Proteomes" id="UP000318081"/>
    </source>
</evidence>
<dbReference type="SUPFAM" id="SSF51182">
    <property type="entry name" value="RmlC-like cupins"/>
    <property type="match status" value="1"/>
</dbReference>
<evidence type="ECO:0000313" key="2">
    <source>
        <dbReference type="EMBL" id="QDV87422.1"/>
    </source>
</evidence>
<dbReference type="Proteomes" id="UP000318081">
    <property type="component" value="Chromosome"/>
</dbReference>
<dbReference type="InterPro" id="IPR011051">
    <property type="entry name" value="RmlC_Cupin_sf"/>
</dbReference>
<dbReference type="CDD" id="cd02215">
    <property type="entry name" value="cupin_QDO_N_C"/>
    <property type="match status" value="1"/>
</dbReference>
<sequence>MKHPATVRKSGEGRRIGIVGDVYRFLATGKETDGKYTTFEAIVPPGSGPPPHIHSREEESFLVLEGEMTFQLGDERFVAGEGTFLNMPVGSLHCFKNESDKTARLLISLAPAGLEEMFFEVGQPLSDEAQSAPPPNEVEIQKLLEAAPRYGVEIKVPHES</sequence>
<dbReference type="Pfam" id="PF07883">
    <property type="entry name" value="Cupin_2"/>
    <property type="match status" value="1"/>
</dbReference>
<dbReference type="InterPro" id="IPR014710">
    <property type="entry name" value="RmlC-like_jellyroll"/>
</dbReference>
<keyword evidence="2" id="KW-0560">Oxidoreductase</keyword>
<organism evidence="2 3">
    <name type="scientific">Stieleria magnilauensis</name>
    <dbReference type="NCBI Taxonomy" id="2527963"/>
    <lineage>
        <taxon>Bacteria</taxon>
        <taxon>Pseudomonadati</taxon>
        <taxon>Planctomycetota</taxon>
        <taxon>Planctomycetia</taxon>
        <taxon>Pirellulales</taxon>
        <taxon>Pirellulaceae</taxon>
        <taxon>Stieleria</taxon>
    </lineage>
</organism>
<reference evidence="2 3" key="1">
    <citation type="submission" date="2019-02" db="EMBL/GenBank/DDBJ databases">
        <title>Deep-cultivation of Planctomycetes and their phenomic and genomic characterization uncovers novel biology.</title>
        <authorList>
            <person name="Wiegand S."/>
            <person name="Jogler M."/>
            <person name="Boedeker C."/>
            <person name="Pinto D."/>
            <person name="Vollmers J."/>
            <person name="Rivas-Marin E."/>
            <person name="Kohn T."/>
            <person name="Peeters S.H."/>
            <person name="Heuer A."/>
            <person name="Rast P."/>
            <person name="Oberbeckmann S."/>
            <person name="Bunk B."/>
            <person name="Jeske O."/>
            <person name="Meyerdierks A."/>
            <person name="Storesund J.E."/>
            <person name="Kallscheuer N."/>
            <person name="Luecker S."/>
            <person name="Lage O.M."/>
            <person name="Pohl T."/>
            <person name="Merkel B.J."/>
            <person name="Hornburger P."/>
            <person name="Mueller R.-W."/>
            <person name="Bruemmer F."/>
            <person name="Labrenz M."/>
            <person name="Spormann A.M."/>
            <person name="Op den Camp H."/>
            <person name="Overmann J."/>
            <person name="Amann R."/>
            <person name="Jetten M.S.M."/>
            <person name="Mascher T."/>
            <person name="Medema M.H."/>
            <person name="Devos D.P."/>
            <person name="Kaster A.-K."/>
            <person name="Ovreas L."/>
            <person name="Rohde M."/>
            <person name="Galperin M.Y."/>
            <person name="Jogler C."/>
        </authorList>
    </citation>
    <scope>NUCLEOTIDE SEQUENCE [LARGE SCALE GENOMIC DNA]</scope>
    <source>
        <strain evidence="2 3">TBK1r</strain>
    </source>
</reference>
<protein>
    <submittedName>
        <fullName evidence="2">Quercetin 2,3-dioxygenase</fullName>
        <ecNumber evidence="2">1.13.11.24</ecNumber>
    </submittedName>
</protein>
<proteinExistence type="predicted"/>
<dbReference type="PANTHER" id="PTHR36440:SF1">
    <property type="entry name" value="PUTATIVE (AFU_ORTHOLOGUE AFUA_8G07350)-RELATED"/>
    <property type="match status" value="1"/>
</dbReference>
<accession>A0ABX5Y0V0</accession>
<feature type="domain" description="Cupin type-2" evidence="1">
    <location>
        <begin position="41"/>
        <end position="106"/>
    </location>
</feature>
<dbReference type="RefSeq" id="WP_145219098.1">
    <property type="nucleotide sequence ID" value="NZ_CP036432.1"/>
</dbReference>
<keyword evidence="3" id="KW-1185">Reference proteome</keyword>
<dbReference type="PANTHER" id="PTHR36440">
    <property type="entry name" value="PUTATIVE (AFU_ORTHOLOGUE AFUA_8G07350)-RELATED"/>
    <property type="match status" value="1"/>
</dbReference>
<name>A0ABX5Y0V0_9BACT</name>
<dbReference type="EMBL" id="CP036432">
    <property type="protein sequence ID" value="QDV87422.1"/>
    <property type="molecule type" value="Genomic_DNA"/>
</dbReference>
<dbReference type="EC" id="1.13.11.24" evidence="2"/>
<dbReference type="InterPro" id="IPR053146">
    <property type="entry name" value="QDO-like"/>
</dbReference>
<dbReference type="GO" id="GO:0008127">
    <property type="term" value="F:quercetin 2,3-dioxygenase activity"/>
    <property type="evidence" value="ECO:0007669"/>
    <property type="project" value="UniProtKB-EC"/>
</dbReference>
<evidence type="ECO:0000259" key="1">
    <source>
        <dbReference type="Pfam" id="PF07883"/>
    </source>
</evidence>
<dbReference type="InterPro" id="IPR013096">
    <property type="entry name" value="Cupin_2"/>
</dbReference>
<gene>
    <name evidence="2" type="primary">qdoI</name>
    <name evidence="2" type="ORF">TBK1r_64520</name>
</gene>
<dbReference type="Gene3D" id="2.60.120.10">
    <property type="entry name" value="Jelly Rolls"/>
    <property type="match status" value="1"/>
</dbReference>